<dbReference type="VEuPathDB" id="FungiDB:H310_12766"/>
<gene>
    <name evidence="4" type="ORF">H310_12766</name>
</gene>
<dbReference type="Pfam" id="PF21547">
    <property type="entry name" value="TTI1"/>
    <property type="match status" value="1"/>
</dbReference>
<dbReference type="InterPro" id="IPR016024">
    <property type="entry name" value="ARM-type_fold"/>
</dbReference>
<reference evidence="4" key="1">
    <citation type="submission" date="2013-12" db="EMBL/GenBank/DDBJ databases">
        <title>The Genome Sequence of Aphanomyces invadans NJM9701.</title>
        <authorList>
            <consortium name="The Broad Institute Genomics Platform"/>
            <person name="Russ C."/>
            <person name="Tyler B."/>
            <person name="van West P."/>
            <person name="Dieguez-Uribeondo J."/>
            <person name="Young S.K."/>
            <person name="Zeng Q."/>
            <person name="Gargeya S."/>
            <person name="Fitzgerald M."/>
            <person name="Abouelleil A."/>
            <person name="Alvarado L."/>
            <person name="Chapman S.B."/>
            <person name="Gainer-Dewar J."/>
            <person name="Goldberg J."/>
            <person name="Griggs A."/>
            <person name="Gujja S."/>
            <person name="Hansen M."/>
            <person name="Howarth C."/>
            <person name="Imamovic A."/>
            <person name="Ireland A."/>
            <person name="Larimer J."/>
            <person name="McCowan C."/>
            <person name="Murphy C."/>
            <person name="Pearson M."/>
            <person name="Poon T.W."/>
            <person name="Priest M."/>
            <person name="Roberts A."/>
            <person name="Saif S."/>
            <person name="Shea T."/>
            <person name="Sykes S."/>
            <person name="Wortman J."/>
            <person name="Nusbaum C."/>
            <person name="Birren B."/>
        </authorList>
    </citation>
    <scope>NUCLEOTIDE SEQUENCE [LARGE SCALE GENOMIC DNA]</scope>
    <source>
        <strain evidence="4">NJM9701</strain>
    </source>
</reference>
<dbReference type="SUPFAM" id="SSF48371">
    <property type="entry name" value="ARM repeat"/>
    <property type="match status" value="1"/>
</dbReference>
<dbReference type="GO" id="GO:0005737">
    <property type="term" value="C:cytoplasm"/>
    <property type="evidence" value="ECO:0007669"/>
    <property type="project" value="TreeGrafter"/>
</dbReference>
<sequence>MAHDRSDEQAVMSLLSMLMVKPHAKTTRMLAEELAKLPCGDYMWMNVLLLHVYQALMEATSTADRDASTATVAQLVDVLEKALSICCIQDVQGSAAQCFKLLQCLLTLLPSATETLALGSSLTDDSRLAVLHCIQLLVTTPTPLPFLATSVPFAAYLVSVLLATAQKDQNRTCRIEALRTLTAAVRAIDDADVLTQVLPGLMSSLFQIVQSDYKLGSKLPTQAIRCLSITMTLVLQDTRCPSLVTKPSYSLAFLGPDHPTLPASSSASSSSPPRSPSLTPKSLDRTPAWLDATRSNLLTLVVSICGHQRYHSNALVRQALTSFCVDLLVHCRLTLSECILPCYETVLALAQDPIDVGRQVAIDGLGAVHAVLSPSEQLLLHTNAGERCMAHLTSLMQKCAAPPLDFEREAVATLQVCLGYVTTCQEKWVVDIDRVINAWTHILAVDAVDVHVLAYTTYAPNAAYFRTRFEHFRSDDAVAVACQVVRCFGATSDFPAYVDAIVAHVMAFPTDSMEWLVVFNQLVLGAARTDLPALSSAWAPPKKMLDIHVGAYLVDVVLQLPLWTTTEGCDESMSILVEIVGSIAQALAAAFCPLLMHVLYPLVEQLGRPSPIVQQAALATLARLAYSCNFHSSVPKLLHANMDYVVDMLVSRLNQLDEYPHTPFVVEALLRHGGSSATSPLPLLEEAVAGVIRSVDIHVATPQHAIGLLRVMKVVVTNEPTAPCKPLQRSTAASSTSTWTSPSRRVTSFIHDMKNLFDPPDDDIAAPADDDVNMPRAGSTKGAMPIEHNEHASTSPPTGMAKLVQDIVLRSTYFTAARDTETACSAWQVLTQALAVVPSEHIRPLVHRIWPQLAQRVGDSTHKPKHLAAVQCLSALAGLCGDFIGDKFVESVWPAFETHFKHHASESMQHGALALDDLQFVVDEAEHTDAAPSATSSALQRPTSLTNQIHLHMITCLERVCRSTDSVAFLVHDIADATQPFLASTAPPPLQDQTVALFHALMRLNGDLLFPRLVSMASMPLPPPPSIHFPVYAPDAVLRTSDCVPHPALYARNGRRLFRSLHAPLN</sequence>
<name>A0A024TIH1_9STRA</name>
<dbReference type="Pfam" id="PF24173">
    <property type="entry name" value="TPR_TTI1_N"/>
    <property type="match status" value="1"/>
</dbReference>
<proteinExistence type="predicted"/>
<dbReference type="GeneID" id="20089816"/>
<dbReference type="InterPro" id="IPR049362">
    <property type="entry name" value="TTI1_rpt"/>
</dbReference>
<feature type="domain" description="TTI1 C-terminal TPR" evidence="3">
    <location>
        <begin position="709"/>
        <end position="1008"/>
    </location>
</feature>
<evidence type="ECO:0000259" key="3">
    <source>
        <dbReference type="Pfam" id="PF24181"/>
    </source>
</evidence>
<dbReference type="Pfam" id="PF24176">
    <property type="entry name" value="TPR_TTI1_2nd"/>
    <property type="match status" value="1"/>
</dbReference>
<dbReference type="PANTHER" id="PTHR18460">
    <property type="entry name" value="TEL2 INTERACTING PROTEIN 1 TTI1 FAMILY MEMBER"/>
    <property type="match status" value="1"/>
</dbReference>
<dbReference type="AlphaFoldDB" id="A0A024TIH1"/>
<accession>A0A024TIH1</accession>
<dbReference type="eggNOG" id="KOG4524">
    <property type="taxonomic scope" value="Eukaryota"/>
</dbReference>
<feature type="region of interest" description="Disordered" evidence="1">
    <location>
        <begin position="262"/>
        <end position="283"/>
    </location>
</feature>
<dbReference type="InterPro" id="IPR057566">
    <property type="entry name" value="TPR_TTI1_N"/>
</dbReference>
<dbReference type="RefSeq" id="XP_008878179.1">
    <property type="nucleotide sequence ID" value="XM_008879957.1"/>
</dbReference>
<dbReference type="EMBL" id="KI913994">
    <property type="protein sequence ID" value="ETV93157.1"/>
    <property type="molecule type" value="Genomic_DNA"/>
</dbReference>
<protein>
    <submittedName>
        <fullName evidence="4">Uncharacterized protein</fullName>
    </submittedName>
</protein>
<feature type="region of interest" description="Disordered" evidence="1">
    <location>
        <begin position="779"/>
        <end position="798"/>
    </location>
</feature>
<evidence type="ECO:0000313" key="4">
    <source>
        <dbReference type="EMBL" id="ETV93157.1"/>
    </source>
</evidence>
<evidence type="ECO:0000256" key="1">
    <source>
        <dbReference type="SAM" id="MobiDB-lite"/>
    </source>
</evidence>
<dbReference type="OrthoDB" id="49511at2759"/>
<dbReference type="PANTHER" id="PTHR18460:SF3">
    <property type="entry name" value="TELO2-INTERACTING PROTEIN 1 HOMOLOG"/>
    <property type="match status" value="1"/>
</dbReference>
<dbReference type="InterPro" id="IPR057567">
    <property type="entry name" value="TPR_TTI1_C"/>
</dbReference>
<dbReference type="Gene3D" id="1.25.10.10">
    <property type="entry name" value="Leucine-rich Repeat Variant"/>
    <property type="match status" value="2"/>
</dbReference>
<organism evidence="4">
    <name type="scientific">Aphanomyces invadans</name>
    <dbReference type="NCBI Taxonomy" id="157072"/>
    <lineage>
        <taxon>Eukaryota</taxon>
        <taxon>Sar</taxon>
        <taxon>Stramenopiles</taxon>
        <taxon>Oomycota</taxon>
        <taxon>Saprolegniomycetes</taxon>
        <taxon>Saprolegniales</taxon>
        <taxon>Verrucalvaceae</taxon>
        <taxon>Aphanomyces</taxon>
    </lineage>
</organism>
<dbReference type="STRING" id="157072.A0A024TIH1"/>
<dbReference type="InterPro" id="IPR052587">
    <property type="entry name" value="TELO2-interacting_protein_1"/>
</dbReference>
<feature type="compositionally biased region" description="Low complexity" evidence="1">
    <location>
        <begin position="262"/>
        <end position="281"/>
    </location>
</feature>
<dbReference type="InterPro" id="IPR011989">
    <property type="entry name" value="ARM-like"/>
</dbReference>
<feature type="domain" description="TTI1 N-terminal TPR" evidence="2">
    <location>
        <begin position="68"/>
        <end position="352"/>
    </location>
</feature>
<dbReference type="Pfam" id="PF24181">
    <property type="entry name" value="TPR_TTI1_C"/>
    <property type="match status" value="1"/>
</dbReference>
<evidence type="ECO:0000259" key="2">
    <source>
        <dbReference type="Pfam" id="PF24173"/>
    </source>
</evidence>